<dbReference type="AlphaFoldDB" id="A0A285RXX8"/>
<protein>
    <recommendedName>
        <fullName evidence="3">Motility protein</fullName>
    </recommendedName>
</protein>
<reference evidence="1 2" key="1">
    <citation type="submission" date="2017-08" db="EMBL/GenBank/DDBJ databases">
        <authorList>
            <person name="de Groot N.N."/>
        </authorList>
    </citation>
    <scope>NUCLEOTIDE SEQUENCE [LARGE SCALE GENOMIC DNA]</scope>
    <source>
        <strain evidence="1 2">USBA 352</strain>
    </source>
</reference>
<dbReference type="RefSeq" id="WP_067224292.1">
    <property type="nucleotide sequence ID" value="NZ_MBQE01000006.1"/>
</dbReference>
<keyword evidence="2" id="KW-1185">Reference proteome</keyword>
<sequence length="66" mass="6513">MSSVAAAMVGMSQAQTQNQLAATFMKQNADATAALAAMLEQNADYAAAVAKAPTPAGVGGKVDITA</sequence>
<name>A0A285RXX8_9HYPH</name>
<dbReference type="Proteomes" id="UP000219331">
    <property type="component" value="Unassembled WGS sequence"/>
</dbReference>
<organism evidence="1 2">
    <name type="scientific">Stappia indica</name>
    <dbReference type="NCBI Taxonomy" id="538381"/>
    <lineage>
        <taxon>Bacteria</taxon>
        <taxon>Pseudomonadati</taxon>
        <taxon>Pseudomonadota</taxon>
        <taxon>Alphaproteobacteria</taxon>
        <taxon>Hyphomicrobiales</taxon>
        <taxon>Stappiaceae</taxon>
        <taxon>Stappia</taxon>
    </lineage>
</organism>
<proteinExistence type="predicted"/>
<evidence type="ECO:0008006" key="3">
    <source>
        <dbReference type="Google" id="ProtNLM"/>
    </source>
</evidence>
<gene>
    <name evidence="1" type="ORF">SAMN05421512_103105</name>
</gene>
<evidence type="ECO:0000313" key="2">
    <source>
        <dbReference type="Proteomes" id="UP000219331"/>
    </source>
</evidence>
<dbReference type="EMBL" id="OBML01000003">
    <property type="protein sequence ID" value="SOB99432.1"/>
    <property type="molecule type" value="Genomic_DNA"/>
</dbReference>
<accession>A0A285RXX8</accession>
<evidence type="ECO:0000313" key="1">
    <source>
        <dbReference type="EMBL" id="SOB99432.1"/>
    </source>
</evidence>